<dbReference type="GO" id="GO:0030288">
    <property type="term" value="C:outer membrane-bounded periplasmic space"/>
    <property type="evidence" value="ECO:0007669"/>
    <property type="project" value="TreeGrafter"/>
</dbReference>
<comment type="similarity">
    <text evidence="3">In the N-terminal section; belongs to the glycosyltransferase 51 family.</text>
</comment>
<dbReference type="AlphaFoldDB" id="A0A0J6SS73"/>
<keyword evidence="8" id="KW-0378">Hydrolase</keyword>
<dbReference type="GO" id="GO:0006508">
    <property type="term" value="P:proteolysis"/>
    <property type="evidence" value="ECO:0007669"/>
    <property type="project" value="UniProtKB-KW"/>
</dbReference>
<comment type="catalytic activity">
    <reaction evidence="14">
        <text>[GlcNAc-(1-&gt;4)-Mur2Ac(oyl-L-Ala-gamma-D-Glu-L-Lys-D-Ala-D-Ala)](n)-di-trans,octa-cis-undecaprenyl diphosphate + beta-D-GlcNAc-(1-&gt;4)-Mur2Ac(oyl-L-Ala-gamma-D-Glu-L-Lys-D-Ala-D-Ala)-di-trans,octa-cis-undecaprenyl diphosphate = [GlcNAc-(1-&gt;4)-Mur2Ac(oyl-L-Ala-gamma-D-Glu-L-Lys-D-Ala-D-Ala)](n+1)-di-trans,octa-cis-undecaprenyl diphosphate + di-trans,octa-cis-undecaprenyl diphosphate + H(+)</text>
        <dbReference type="Rhea" id="RHEA:23708"/>
        <dbReference type="Rhea" id="RHEA-COMP:9602"/>
        <dbReference type="Rhea" id="RHEA-COMP:9603"/>
        <dbReference type="ChEBI" id="CHEBI:15378"/>
        <dbReference type="ChEBI" id="CHEBI:58405"/>
        <dbReference type="ChEBI" id="CHEBI:60033"/>
        <dbReference type="ChEBI" id="CHEBI:78435"/>
        <dbReference type="EC" id="2.4.99.28"/>
    </reaction>
</comment>
<dbReference type="PANTHER" id="PTHR32282:SF33">
    <property type="entry name" value="PEPTIDOGLYCAN GLYCOSYLTRANSFERASE"/>
    <property type="match status" value="1"/>
</dbReference>
<dbReference type="GO" id="GO:0008658">
    <property type="term" value="F:penicillin binding"/>
    <property type="evidence" value="ECO:0007669"/>
    <property type="project" value="InterPro"/>
</dbReference>
<dbReference type="Gene3D" id="3.40.710.10">
    <property type="entry name" value="DD-peptidase/beta-lactamase superfamily"/>
    <property type="match status" value="1"/>
</dbReference>
<keyword evidence="11" id="KW-0511">Multifunctional enzyme</keyword>
<comment type="caution">
    <text evidence="19">The sequence shown here is derived from an EMBL/GenBank/DDBJ whole genome shotgun (WGS) entry which is preliminary data.</text>
</comment>
<evidence type="ECO:0000256" key="7">
    <source>
        <dbReference type="ARBA" id="ARBA00022679"/>
    </source>
</evidence>
<sequence length="732" mass="77212">MAKERERTRRVEPRFEAEGPADPAALDLRLSRGDRAGGGVARETRNGASKGTTKKAAPARAGGRGGRAAAPAPRRRRSFLGRLVYASMILGLWGLVAVAGIVAFHASQLPPIDQLAVPKRPPNIAILAADGSLLANRGETGGRTVSIRELPPYLPRAFVAIEDRRFYGHMGIDPIGIARAITQNLTRRGVAQGGSTLTQQLAKNLFLTQERTASRKIQEAILALWLEHKYSKDEILELYLNRVYFGAGAYGVEAAAQRYFAKPAKDVTLAEAAMLGGLVQAPSRLAPNRNLPAAQARAAQVLAAMQELGFAKQAEVQVALAKPAKPARAAGGGSANYVADLVMDVLDDYVGKIEADVTVQTTVDPGLQAVAERALVDELNQKGGRYNVGQGAVVAMRPDGAIRALIGGRDYAQSQFNRATTAKRQPGSAFKPFVYLAAVERGLTPDTVREDAPVSIKGWNPENYSRNYSGPVTLRDALAHSLNTVAVRLGQEVGPRAVVQTAQRLGITSALQANASIALGTSEVTPLELVGAYAAFANGGTGVIPYVIAGVKTIDGRSIYKRGLSGLGRVIEPGAVGMMNAMMHEVFASGTAKKGDIPGWDLAGKTGTSQDFRDAWVVGYSGTLVAGVWLGNDDGEPTKRVSGGNLPVEVWNRVMTAALRGDKPVPLPGAARWRRGSNAVAAASPAAEPTIGGLIDDLLGGGQPPPRQPAPRGGGGPSREDKNFLERLFGID</sequence>
<feature type="domain" description="Glycosyl transferase family 51" evidence="18">
    <location>
        <begin position="139"/>
        <end position="306"/>
    </location>
</feature>
<comment type="similarity">
    <text evidence="2">In the C-terminal section; belongs to the transpeptidase family.</text>
</comment>
<feature type="transmembrane region" description="Helical" evidence="16">
    <location>
        <begin position="83"/>
        <end position="104"/>
    </location>
</feature>
<dbReference type="RefSeq" id="WP_048445041.1">
    <property type="nucleotide sequence ID" value="NZ_LABY01000098.1"/>
</dbReference>
<keyword evidence="10" id="KW-0573">Peptidoglycan synthesis</keyword>
<proteinExistence type="inferred from homology"/>
<dbReference type="GO" id="GO:0009002">
    <property type="term" value="F:serine-type D-Ala-D-Ala carboxypeptidase activity"/>
    <property type="evidence" value="ECO:0007669"/>
    <property type="project" value="UniProtKB-EC"/>
</dbReference>
<keyword evidence="9" id="KW-0133">Cell shape</keyword>
<evidence type="ECO:0000313" key="19">
    <source>
        <dbReference type="EMBL" id="KMO36529.1"/>
    </source>
</evidence>
<protein>
    <submittedName>
        <fullName evidence="19">Penicillin-binding protein</fullName>
    </submittedName>
</protein>
<evidence type="ECO:0000256" key="10">
    <source>
        <dbReference type="ARBA" id="ARBA00022984"/>
    </source>
</evidence>
<organism evidence="19 20">
    <name type="scientific">Methylobacterium variabile</name>
    <dbReference type="NCBI Taxonomy" id="298794"/>
    <lineage>
        <taxon>Bacteria</taxon>
        <taxon>Pseudomonadati</taxon>
        <taxon>Pseudomonadota</taxon>
        <taxon>Alphaproteobacteria</taxon>
        <taxon>Hyphomicrobiales</taxon>
        <taxon>Methylobacteriaceae</taxon>
        <taxon>Methylobacterium</taxon>
    </lineage>
</organism>
<evidence type="ECO:0000256" key="2">
    <source>
        <dbReference type="ARBA" id="ARBA00007090"/>
    </source>
</evidence>
<feature type="compositionally biased region" description="Low complexity" evidence="15">
    <location>
        <begin position="56"/>
        <end position="72"/>
    </location>
</feature>
<reference evidence="19 20" key="1">
    <citation type="submission" date="2015-03" db="EMBL/GenBank/DDBJ databases">
        <title>Genome sequencing of Methylobacterium variabile DSM 16961.</title>
        <authorList>
            <person name="Chaudhry V."/>
            <person name="Patil P.B."/>
        </authorList>
    </citation>
    <scope>NUCLEOTIDE SEQUENCE [LARGE SCALE GENOMIC DNA]</scope>
    <source>
        <strain evidence="19 20">DSM 16961</strain>
    </source>
</reference>
<feature type="domain" description="Penicillin-binding protein transpeptidase" evidence="17">
    <location>
        <begin position="391"/>
        <end position="620"/>
    </location>
</feature>
<evidence type="ECO:0000259" key="17">
    <source>
        <dbReference type="Pfam" id="PF00905"/>
    </source>
</evidence>
<evidence type="ECO:0000256" key="4">
    <source>
        <dbReference type="ARBA" id="ARBA00022645"/>
    </source>
</evidence>
<dbReference type="GO" id="GO:0008955">
    <property type="term" value="F:peptidoglycan glycosyltransferase activity"/>
    <property type="evidence" value="ECO:0007669"/>
    <property type="project" value="UniProtKB-EC"/>
</dbReference>
<evidence type="ECO:0000313" key="20">
    <source>
        <dbReference type="Proteomes" id="UP000035955"/>
    </source>
</evidence>
<evidence type="ECO:0000256" key="13">
    <source>
        <dbReference type="ARBA" id="ARBA00034000"/>
    </source>
</evidence>
<evidence type="ECO:0000256" key="16">
    <source>
        <dbReference type="SAM" id="Phobius"/>
    </source>
</evidence>
<dbReference type="UniPathway" id="UPA00219"/>
<feature type="region of interest" description="Disordered" evidence="15">
    <location>
        <begin position="1"/>
        <end position="73"/>
    </location>
</feature>
<keyword evidence="12" id="KW-0961">Cell wall biogenesis/degradation</keyword>
<evidence type="ECO:0000256" key="8">
    <source>
        <dbReference type="ARBA" id="ARBA00022801"/>
    </source>
</evidence>
<dbReference type="GO" id="GO:0009252">
    <property type="term" value="P:peptidoglycan biosynthetic process"/>
    <property type="evidence" value="ECO:0007669"/>
    <property type="project" value="UniProtKB-UniPathway"/>
</dbReference>
<dbReference type="Pfam" id="PF00912">
    <property type="entry name" value="Transgly"/>
    <property type="match status" value="1"/>
</dbReference>
<dbReference type="Proteomes" id="UP000035955">
    <property type="component" value="Unassembled WGS sequence"/>
</dbReference>
<feature type="region of interest" description="Disordered" evidence="15">
    <location>
        <begin position="691"/>
        <end position="732"/>
    </location>
</feature>
<evidence type="ECO:0000256" key="1">
    <source>
        <dbReference type="ARBA" id="ARBA00004752"/>
    </source>
</evidence>
<dbReference type="FunFam" id="1.10.3810.10:FF:000001">
    <property type="entry name" value="Penicillin-binding protein 1A"/>
    <property type="match status" value="1"/>
</dbReference>
<accession>A0A0J6SS73</accession>
<comment type="catalytic activity">
    <reaction evidence="13">
        <text>Preferential cleavage: (Ac)2-L-Lys-D-Ala-|-D-Ala. Also transpeptidation of peptidyl-alanyl moieties that are N-acyl substituents of D-alanine.</text>
        <dbReference type="EC" id="3.4.16.4"/>
    </reaction>
</comment>
<evidence type="ECO:0000259" key="18">
    <source>
        <dbReference type="Pfam" id="PF00912"/>
    </source>
</evidence>
<dbReference type="InterPro" id="IPR023346">
    <property type="entry name" value="Lysozyme-like_dom_sf"/>
</dbReference>
<dbReference type="SUPFAM" id="SSF56601">
    <property type="entry name" value="beta-lactamase/transpeptidase-like"/>
    <property type="match status" value="1"/>
</dbReference>
<keyword evidence="16" id="KW-0812">Transmembrane</keyword>
<dbReference type="InterPro" id="IPR050396">
    <property type="entry name" value="Glycosyltr_51/Transpeptidase"/>
</dbReference>
<dbReference type="InterPro" id="IPR012338">
    <property type="entry name" value="Beta-lactam/transpept-like"/>
</dbReference>
<dbReference type="Pfam" id="PF00905">
    <property type="entry name" value="Transpeptidase"/>
    <property type="match status" value="1"/>
</dbReference>
<evidence type="ECO:0000256" key="11">
    <source>
        <dbReference type="ARBA" id="ARBA00023268"/>
    </source>
</evidence>
<dbReference type="GO" id="GO:0008360">
    <property type="term" value="P:regulation of cell shape"/>
    <property type="evidence" value="ECO:0007669"/>
    <property type="project" value="UniProtKB-KW"/>
</dbReference>
<dbReference type="GO" id="GO:0071555">
    <property type="term" value="P:cell wall organization"/>
    <property type="evidence" value="ECO:0007669"/>
    <property type="project" value="UniProtKB-KW"/>
</dbReference>
<evidence type="ECO:0000256" key="3">
    <source>
        <dbReference type="ARBA" id="ARBA00007739"/>
    </source>
</evidence>
<gene>
    <name evidence="19" type="ORF">VQ02_15210</name>
</gene>
<keyword evidence="16" id="KW-1133">Transmembrane helix</keyword>
<keyword evidence="20" id="KW-1185">Reference proteome</keyword>
<evidence type="ECO:0000256" key="9">
    <source>
        <dbReference type="ARBA" id="ARBA00022960"/>
    </source>
</evidence>
<dbReference type="Gene3D" id="1.10.3810.10">
    <property type="entry name" value="Biosynthetic peptidoglycan transglycosylase-like"/>
    <property type="match status" value="1"/>
</dbReference>
<keyword evidence="5" id="KW-0645">Protease</keyword>
<feature type="compositionally biased region" description="Basic and acidic residues" evidence="15">
    <location>
        <begin position="1"/>
        <end position="17"/>
    </location>
</feature>
<keyword evidence="7" id="KW-0808">Transferase</keyword>
<dbReference type="InterPro" id="IPR036950">
    <property type="entry name" value="PBP_transglycosylase"/>
</dbReference>
<name>A0A0J6SS73_9HYPH</name>
<keyword evidence="16" id="KW-0472">Membrane</keyword>
<dbReference type="InterPro" id="IPR001264">
    <property type="entry name" value="Glyco_trans_51"/>
</dbReference>
<evidence type="ECO:0000256" key="5">
    <source>
        <dbReference type="ARBA" id="ARBA00022670"/>
    </source>
</evidence>
<dbReference type="InterPro" id="IPR001460">
    <property type="entry name" value="PCN-bd_Tpept"/>
</dbReference>
<keyword evidence="4" id="KW-0121">Carboxypeptidase</keyword>
<keyword evidence="6" id="KW-0328">Glycosyltransferase</keyword>
<evidence type="ECO:0000256" key="14">
    <source>
        <dbReference type="ARBA" id="ARBA00049902"/>
    </source>
</evidence>
<dbReference type="SUPFAM" id="SSF53955">
    <property type="entry name" value="Lysozyme-like"/>
    <property type="match status" value="1"/>
</dbReference>
<dbReference type="PATRIC" id="fig|298794.3.peg.7958"/>
<evidence type="ECO:0000256" key="12">
    <source>
        <dbReference type="ARBA" id="ARBA00023316"/>
    </source>
</evidence>
<dbReference type="EMBL" id="LABY01000098">
    <property type="protein sequence ID" value="KMO36529.1"/>
    <property type="molecule type" value="Genomic_DNA"/>
</dbReference>
<comment type="pathway">
    <text evidence="1">Cell wall biogenesis; peptidoglycan biosynthesis.</text>
</comment>
<evidence type="ECO:0000256" key="15">
    <source>
        <dbReference type="SAM" id="MobiDB-lite"/>
    </source>
</evidence>
<dbReference type="NCBIfam" id="TIGR02074">
    <property type="entry name" value="PBP_1a_fam"/>
    <property type="match status" value="1"/>
</dbReference>
<dbReference type="PANTHER" id="PTHR32282">
    <property type="entry name" value="BINDING PROTEIN TRANSPEPTIDASE, PUTATIVE-RELATED"/>
    <property type="match status" value="1"/>
</dbReference>
<dbReference type="OrthoDB" id="9766909at2"/>
<evidence type="ECO:0000256" key="6">
    <source>
        <dbReference type="ARBA" id="ARBA00022676"/>
    </source>
</evidence>